<dbReference type="PANTHER" id="PTHR10942:SF0">
    <property type="entry name" value="LEISHMANOLYSIN-LIKE PEPTIDASE"/>
    <property type="match status" value="1"/>
</dbReference>
<evidence type="ECO:0000313" key="12">
    <source>
        <dbReference type="WBParaSite" id="Smp_334415.1"/>
    </source>
</evidence>
<comment type="similarity">
    <text evidence="1 10">Belongs to the peptidase M8 family.</text>
</comment>
<dbReference type="AlphaFoldDB" id="A0AA82N4B5"/>
<feature type="signal peptide" evidence="10">
    <location>
        <begin position="1"/>
        <end position="21"/>
    </location>
</feature>
<keyword evidence="2 10" id="KW-0645">Protease</keyword>
<dbReference type="Gene3D" id="3.10.170.20">
    <property type="match status" value="1"/>
</dbReference>
<dbReference type="Pfam" id="PF01457">
    <property type="entry name" value="Peptidase_M8"/>
    <property type="match status" value="1"/>
</dbReference>
<accession>A0AA82N4B5</accession>
<feature type="active site" evidence="8">
    <location>
        <position position="228"/>
    </location>
</feature>
<evidence type="ECO:0000256" key="8">
    <source>
        <dbReference type="PIRSR" id="PIRSR601577-1"/>
    </source>
</evidence>
<evidence type="ECO:0000313" key="11">
    <source>
        <dbReference type="Proteomes" id="UP000008854"/>
    </source>
</evidence>
<dbReference type="GO" id="GO:0004222">
    <property type="term" value="F:metalloendopeptidase activity"/>
    <property type="evidence" value="ECO:0007669"/>
    <property type="project" value="UniProtKB-UniRule"/>
</dbReference>
<dbReference type="GO" id="GO:0007155">
    <property type="term" value="P:cell adhesion"/>
    <property type="evidence" value="ECO:0007669"/>
    <property type="project" value="InterPro"/>
</dbReference>
<reference evidence="11" key="1">
    <citation type="journal article" date="2012" name="PLoS Negl. Trop. Dis.">
        <title>A systematically improved high quality genome and transcriptome of the human blood fluke Schistosoma mansoni.</title>
        <authorList>
            <person name="Protasio A.V."/>
            <person name="Tsai I.J."/>
            <person name="Babbage A."/>
            <person name="Nichol S."/>
            <person name="Hunt M."/>
            <person name="Aslett M.A."/>
            <person name="De Silva N."/>
            <person name="Velarde G.S."/>
            <person name="Anderson T.J."/>
            <person name="Clark R.C."/>
            <person name="Davidson C."/>
            <person name="Dillon G.P."/>
            <person name="Holroyd N.E."/>
            <person name="LoVerde P.T."/>
            <person name="Lloyd C."/>
            <person name="McQuillan J."/>
            <person name="Oliveira G."/>
            <person name="Otto T.D."/>
            <person name="Parker-Manuel S.J."/>
            <person name="Quail M.A."/>
            <person name="Wilson R.A."/>
            <person name="Zerlotini A."/>
            <person name="Dunne D.W."/>
            <person name="Berriman M."/>
        </authorList>
    </citation>
    <scope>NUCLEOTIDE SEQUENCE [LARGE SCALE GENOMIC DNA]</scope>
    <source>
        <strain evidence="11">Puerto Rican</strain>
    </source>
</reference>
<keyword evidence="6 9" id="KW-0482">Metalloprotease</keyword>
<name>A0AA82N4B5_SCHMA</name>
<evidence type="ECO:0000256" key="2">
    <source>
        <dbReference type="ARBA" id="ARBA00022670"/>
    </source>
</evidence>
<sequence>MIINLLIRTVFIFTICNIVHSTSFCGSPPSVKLDHTIPLHPDNVERRDTAPRSLKFYTHFTPNFYQLPDYHKLLKFAEYAIKFWEEALTVKKPGSGKQLAKRYCESGYYYQVHGNNSIYCRQSNCQRDVMCGRARIPDEYVGECYQEHNNRLYRYYNNGSGIPSAGYVLLVDAINTKTCSGSTVAHASSCLMHEETDRPILGYVNVCPGKMKTEYPEDRNARGIFLHEIGHALGFSSSSFPFMRFPNGTARTPRDATHKPIYKDQHGRYLPSNDTIRKITRTWKSAAGWFRKDFYSFVTPKIKAAAKKHFRCANLNGADLENQHQTGEIGSHWEGRLYSNEIMAGRIQVDYSVSRVTLSFFEDSGWYNVNYKKAMKWFYGRNLGCNFVMKSCFEYAEIQRHQ</sequence>
<evidence type="ECO:0000256" key="3">
    <source>
        <dbReference type="ARBA" id="ARBA00022723"/>
    </source>
</evidence>
<dbReference type="Gene3D" id="3.90.132.10">
    <property type="entry name" value="Leishmanolysin , domain 2"/>
    <property type="match status" value="1"/>
</dbReference>
<comment type="cofactor">
    <cofactor evidence="9 10">
        <name>Zn(2+)</name>
        <dbReference type="ChEBI" id="CHEBI:29105"/>
    </cofactor>
    <text evidence="9 10">Binds 1 zinc ion per subunit.</text>
</comment>
<keyword evidence="3 9" id="KW-0479">Metal-binding</keyword>
<evidence type="ECO:0000256" key="10">
    <source>
        <dbReference type="RuleBase" id="RU366077"/>
    </source>
</evidence>
<evidence type="ECO:0000256" key="5">
    <source>
        <dbReference type="ARBA" id="ARBA00022833"/>
    </source>
</evidence>
<dbReference type="InterPro" id="IPR001577">
    <property type="entry name" value="Peptidase_M8"/>
</dbReference>
<keyword evidence="10" id="KW-0732">Signal</keyword>
<dbReference type="GO" id="GO:0005737">
    <property type="term" value="C:cytoplasm"/>
    <property type="evidence" value="ECO:0007669"/>
    <property type="project" value="TreeGrafter"/>
</dbReference>
<reference evidence="12" key="2">
    <citation type="submission" date="2023-11" db="UniProtKB">
        <authorList>
            <consortium name="WormBaseParasite"/>
        </authorList>
    </citation>
    <scope>IDENTIFICATION</scope>
    <source>
        <strain evidence="12">Puerto Rican</strain>
    </source>
</reference>
<feature type="chain" id="PRO_5041517485" description="Leishmanolysin-like peptidase" evidence="10">
    <location>
        <begin position="22"/>
        <end position="402"/>
    </location>
</feature>
<protein>
    <recommendedName>
        <fullName evidence="7 10">Leishmanolysin-like peptidase</fullName>
        <ecNumber evidence="10">3.4.24.-</ecNumber>
    </recommendedName>
</protein>
<keyword evidence="5 9" id="KW-0862">Zinc</keyword>
<keyword evidence="11" id="KW-1185">Reference proteome</keyword>
<evidence type="ECO:0000256" key="7">
    <source>
        <dbReference type="ARBA" id="ARBA00039717"/>
    </source>
</evidence>
<evidence type="ECO:0000256" key="1">
    <source>
        <dbReference type="ARBA" id="ARBA00005860"/>
    </source>
</evidence>
<evidence type="ECO:0000256" key="4">
    <source>
        <dbReference type="ARBA" id="ARBA00022801"/>
    </source>
</evidence>
<dbReference type="GO" id="GO:0046872">
    <property type="term" value="F:metal ion binding"/>
    <property type="evidence" value="ECO:0007669"/>
    <property type="project" value="UniProtKB-KW"/>
</dbReference>
<feature type="binding site" evidence="9">
    <location>
        <position position="231"/>
    </location>
    <ligand>
        <name>Zn(2+)</name>
        <dbReference type="ChEBI" id="CHEBI:29105"/>
        <note>catalytic</note>
    </ligand>
</feature>
<evidence type="ECO:0000256" key="9">
    <source>
        <dbReference type="PIRSR" id="PIRSR601577-2"/>
    </source>
</evidence>
<dbReference type="SUPFAM" id="SSF55486">
    <property type="entry name" value="Metalloproteases ('zincins'), catalytic domain"/>
    <property type="match status" value="1"/>
</dbReference>
<dbReference type="EC" id="3.4.24.-" evidence="10"/>
<dbReference type="GO" id="GO:0016020">
    <property type="term" value="C:membrane"/>
    <property type="evidence" value="ECO:0007669"/>
    <property type="project" value="InterPro"/>
</dbReference>
<proteinExistence type="inferred from homology"/>
<organism evidence="11 12">
    <name type="scientific">Schistosoma mansoni</name>
    <name type="common">Blood fluke</name>
    <dbReference type="NCBI Taxonomy" id="6183"/>
    <lineage>
        <taxon>Eukaryota</taxon>
        <taxon>Metazoa</taxon>
        <taxon>Spiralia</taxon>
        <taxon>Lophotrochozoa</taxon>
        <taxon>Platyhelminthes</taxon>
        <taxon>Trematoda</taxon>
        <taxon>Digenea</taxon>
        <taxon>Strigeidida</taxon>
        <taxon>Schistosomatoidea</taxon>
        <taxon>Schistosomatidae</taxon>
        <taxon>Schistosoma</taxon>
    </lineage>
</organism>
<dbReference type="PANTHER" id="PTHR10942">
    <property type="entry name" value="LEISHMANOLYSIN-LIKE PEPTIDASE"/>
    <property type="match status" value="1"/>
</dbReference>
<dbReference type="WBParaSite" id="Smp_334415.1">
    <property type="protein sequence ID" value="Smp_334415.1"/>
    <property type="gene ID" value="Smp_334415"/>
</dbReference>
<keyword evidence="4 10" id="KW-0378">Hydrolase</keyword>
<dbReference type="GO" id="GO:0006508">
    <property type="term" value="P:proteolysis"/>
    <property type="evidence" value="ECO:0007669"/>
    <property type="project" value="UniProtKB-KW"/>
</dbReference>
<dbReference type="Proteomes" id="UP000008854">
    <property type="component" value="Unassembled WGS sequence"/>
</dbReference>
<feature type="binding site" evidence="9">
    <location>
        <position position="332"/>
    </location>
    <ligand>
        <name>Zn(2+)</name>
        <dbReference type="ChEBI" id="CHEBI:29105"/>
        <note>catalytic</note>
    </ligand>
</feature>
<dbReference type="FunFam" id="3.90.132.10:FF:000001">
    <property type="entry name" value="leishmanolysin-like peptidase isoform X2"/>
    <property type="match status" value="1"/>
</dbReference>
<feature type="binding site" evidence="9">
    <location>
        <position position="227"/>
    </location>
    <ligand>
        <name>Zn(2+)</name>
        <dbReference type="ChEBI" id="CHEBI:29105"/>
        <note>catalytic</note>
    </ligand>
</feature>
<evidence type="ECO:0000256" key="6">
    <source>
        <dbReference type="ARBA" id="ARBA00023049"/>
    </source>
</evidence>